<accession>A0A7W8AJE1</accession>
<name>A0A7W8AJE1_9HYPH</name>
<dbReference type="AlphaFoldDB" id="A0A7W8AJE1"/>
<keyword evidence="2" id="KW-1185">Reference proteome</keyword>
<reference evidence="1 2" key="1">
    <citation type="submission" date="2020-08" db="EMBL/GenBank/DDBJ databases">
        <title>Genomic Encyclopedia of Type Strains, Phase IV (KMG-IV): sequencing the most valuable type-strain genomes for metagenomic binning, comparative biology and taxonomic classification.</title>
        <authorList>
            <person name="Goeker M."/>
        </authorList>
    </citation>
    <scope>NUCLEOTIDE SEQUENCE [LARGE SCALE GENOMIC DNA]</scope>
    <source>
        <strain evidence="1 2">DSM 25620</strain>
    </source>
</reference>
<sequence>MKLTYDAAADAAYIQFKSDEDETAFGFTYCCDPRETDGEINLDFNSDGRLTGIEILQASKKLPAYLLALSQS</sequence>
<dbReference type="EMBL" id="JACHIL010000002">
    <property type="protein sequence ID" value="MBB5090954.1"/>
    <property type="molecule type" value="Genomic_DNA"/>
</dbReference>
<gene>
    <name evidence="1" type="ORF">HNQ68_001478</name>
</gene>
<evidence type="ECO:0000313" key="2">
    <source>
        <dbReference type="Proteomes" id="UP000531231"/>
    </source>
</evidence>
<comment type="caution">
    <text evidence="1">The sequence shown here is derived from an EMBL/GenBank/DDBJ whole genome shotgun (WGS) entry which is preliminary data.</text>
</comment>
<dbReference type="PROSITE" id="PS00018">
    <property type="entry name" value="EF_HAND_1"/>
    <property type="match status" value="1"/>
</dbReference>
<dbReference type="InterPro" id="IPR019270">
    <property type="entry name" value="DUF2283"/>
</dbReference>
<proteinExistence type="predicted"/>
<evidence type="ECO:0000313" key="1">
    <source>
        <dbReference type="EMBL" id="MBB5090954.1"/>
    </source>
</evidence>
<dbReference type="RefSeq" id="WP_075655146.1">
    <property type="nucleotide sequence ID" value="NZ_JACHIL010000002.1"/>
</dbReference>
<protein>
    <submittedName>
        <fullName evidence="1">Uncharacterized protein YuzE</fullName>
    </submittedName>
</protein>
<dbReference type="Pfam" id="PF10049">
    <property type="entry name" value="DUF2283"/>
    <property type="match status" value="1"/>
</dbReference>
<organism evidence="1 2">
    <name type="scientific">Pseudochrobactrum saccharolyticum</name>
    <dbReference type="NCBI Taxonomy" id="354352"/>
    <lineage>
        <taxon>Bacteria</taxon>
        <taxon>Pseudomonadati</taxon>
        <taxon>Pseudomonadota</taxon>
        <taxon>Alphaproteobacteria</taxon>
        <taxon>Hyphomicrobiales</taxon>
        <taxon>Brucellaceae</taxon>
        <taxon>Pseudochrobactrum</taxon>
    </lineage>
</organism>
<dbReference type="Proteomes" id="UP000531231">
    <property type="component" value="Unassembled WGS sequence"/>
</dbReference>
<dbReference type="InterPro" id="IPR018247">
    <property type="entry name" value="EF_Hand_1_Ca_BS"/>
</dbReference>